<accession>A0A290PWW2</accession>
<evidence type="ECO:0000256" key="4">
    <source>
        <dbReference type="ARBA" id="ARBA00022597"/>
    </source>
</evidence>
<comment type="subcellular location">
    <subcellularLocation>
        <location evidence="1">Cytoplasm</location>
    </subcellularLocation>
</comment>
<dbReference type="PANTHER" id="PTHR33799:SF1">
    <property type="entry name" value="PTS SYSTEM MANNOSE-SPECIFIC EIIAB COMPONENT-RELATED"/>
    <property type="match status" value="1"/>
</dbReference>
<dbReference type="PROSITE" id="PS51096">
    <property type="entry name" value="PTS_EIIA_TYPE_4"/>
    <property type="match status" value="1"/>
</dbReference>
<evidence type="ECO:0000313" key="8">
    <source>
        <dbReference type="EMBL" id="QIW54251.1"/>
    </source>
</evidence>
<dbReference type="GO" id="GO:0005737">
    <property type="term" value="C:cytoplasm"/>
    <property type="evidence" value="ECO:0007669"/>
    <property type="project" value="UniProtKB-SubCell"/>
</dbReference>
<evidence type="ECO:0000313" key="9">
    <source>
        <dbReference type="Proteomes" id="UP000501945"/>
    </source>
</evidence>
<keyword evidence="4" id="KW-0762">Sugar transport</keyword>
<dbReference type="RefSeq" id="WP_096039401.1">
    <property type="nucleotide sequence ID" value="NZ_CBCPKB010000007.1"/>
</dbReference>
<dbReference type="PANTHER" id="PTHR33799">
    <property type="entry name" value="PTS PERMEASE-RELATED-RELATED"/>
    <property type="match status" value="1"/>
</dbReference>
<evidence type="ECO:0000256" key="5">
    <source>
        <dbReference type="ARBA" id="ARBA00022679"/>
    </source>
</evidence>
<dbReference type="GO" id="GO:0009401">
    <property type="term" value="P:phosphoenolpyruvate-dependent sugar phosphotransferase system"/>
    <property type="evidence" value="ECO:0007669"/>
    <property type="project" value="UniProtKB-KW"/>
</dbReference>
<proteinExistence type="predicted"/>
<dbReference type="STRING" id="1348633.GCA_001591765_01768"/>
<dbReference type="CDD" id="cd00006">
    <property type="entry name" value="PTS_IIA_man"/>
    <property type="match status" value="1"/>
</dbReference>
<name>A0A290PWW2_9LACT</name>
<evidence type="ECO:0000256" key="2">
    <source>
        <dbReference type="ARBA" id="ARBA00022448"/>
    </source>
</evidence>
<dbReference type="InterPro" id="IPR004701">
    <property type="entry name" value="PTS_EIIA_man-typ"/>
</dbReference>
<protein>
    <submittedName>
        <fullName evidence="8">PTS N-acetylgalactosamine IIA subunit</fullName>
    </submittedName>
</protein>
<dbReference type="EMBL" id="CP047616">
    <property type="protein sequence ID" value="QIW54251.1"/>
    <property type="molecule type" value="Genomic_DNA"/>
</dbReference>
<dbReference type="InterPro" id="IPR051471">
    <property type="entry name" value="Bacterial_PTS_sugar_comp"/>
</dbReference>
<dbReference type="Proteomes" id="UP000501945">
    <property type="component" value="Chromosome"/>
</dbReference>
<evidence type="ECO:0000256" key="7">
    <source>
        <dbReference type="ARBA" id="ARBA00022777"/>
    </source>
</evidence>
<dbReference type="Pfam" id="PF03610">
    <property type="entry name" value="EIIA-man"/>
    <property type="match status" value="1"/>
</dbReference>
<sequence>MIGCILTGHGSFATGLGGALEMIAGQQENFETVCFLEEKSLETFSEDMRDAMLSLRQKCSGVIVFSDLLGGTPFRTAMIEAQAFEDVEVIAGVNLPILLESMVLRYGSESLIDFIASALEAGKTGLVHAQLPQESETQTFDEEEGI</sequence>
<evidence type="ECO:0000256" key="6">
    <source>
        <dbReference type="ARBA" id="ARBA00022683"/>
    </source>
</evidence>
<evidence type="ECO:0000256" key="3">
    <source>
        <dbReference type="ARBA" id="ARBA00022490"/>
    </source>
</evidence>
<dbReference type="KEGG" id="lrn:CMV25_01765"/>
<dbReference type="AlphaFoldDB" id="A0A290PWW2"/>
<keyword evidence="2" id="KW-0813">Transport</keyword>
<organism evidence="8 9">
    <name type="scientific">Pseudolactococcus raffinolactis</name>
    <dbReference type="NCBI Taxonomy" id="1366"/>
    <lineage>
        <taxon>Bacteria</taxon>
        <taxon>Bacillati</taxon>
        <taxon>Bacillota</taxon>
        <taxon>Bacilli</taxon>
        <taxon>Lactobacillales</taxon>
        <taxon>Streptococcaceae</taxon>
        <taxon>Pseudolactococcus</taxon>
    </lineage>
</organism>
<dbReference type="GO" id="GO:0016301">
    <property type="term" value="F:kinase activity"/>
    <property type="evidence" value="ECO:0007669"/>
    <property type="project" value="UniProtKB-KW"/>
</dbReference>
<keyword evidence="5" id="KW-0808">Transferase</keyword>
<keyword evidence="7" id="KW-0418">Kinase</keyword>
<keyword evidence="6" id="KW-0598">Phosphotransferase system</keyword>
<evidence type="ECO:0000256" key="1">
    <source>
        <dbReference type="ARBA" id="ARBA00004496"/>
    </source>
</evidence>
<dbReference type="SUPFAM" id="SSF53062">
    <property type="entry name" value="PTS system fructose IIA component-like"/>
    <property type="match status" value="1"/>
</dbReference>
<gene>
    <name evidence="8" type="ORF">GU336_08920</name>
</gene>
<dbReference type="InterPro" id="IPR036662">
    <property type="entry name" value="PTS_EIIA_man-typ_sf"/>
</dbReference>
<dbReference type="InterPro" id="IPR033887">
    <property type="entry name" value="PTS_IIA_man"/>
</dbReference>
<keyword evidence="3" id="KW-0963">Cytoplasm</keyword>
<reference evidence="8 9" key="1">
    <citation type="submission" date="2019-12" db="EMBL/GenBank/DDBJ databases">
        <title>Whole genome sequences of Lactococcus raffinolactis strains isolated from sewage.</title>
        <authorList>
            <person name="Ybazeta G."/>
            <person name="Ross M."/>
            <person name="Brabant-Kirwan D."/>
            <person name="Saleh M."/>
            <person name="Dillon J.A."/>
            <person name="Splinter K."/>
            <person name="Nokhbeh R."/>
        </authorList>
    </citation>
    <scope>NUCLEOTIDE SEQUENCE [LARGE SCALE GENOMIC DNA]</scope>
    <source>
        <strain evidence="8 9">Lr_19_5</strain>
    </source>
</reference>
<dbReference type="Gene3D" id="3.40.50.510">
    <property type="entry name" value="Phosphotransferase system, mannose-type IIA component"/>
    <property type="match status" value="1"/>
</dbReference>
<dbReference type="GO" id="GO:0016020">
    <property type="term" value="C:membrane"/>
    <property type="evidence" value="ECO:0007669"/>
    <property type="project" value="InterPro"/>
</dbReference>